<name>A0A1N6W469_9BACT</name>
<dbReference type="STRING" id="1077936.SAMN05421545_1352"/>
<dbReference type="CDD" id="cd03354">
    <property type="entry name" value="LbH_SAT"/>
    <property type="match status" value="1"/>
</dbReference>
<dbReference type="GO" id="GO:0016746">
    <property type="term" value="F:acyltransferase activity"/>
    <property type="evidence" value="ECO:0007669"/>
    <property type="project" value="UniProtKB-KW"/>
</dbReference>
<dbReference type="AlphaFoldDB" id="A0A1N6W469"/>
<dbReference type="InterPro" id="IPR045304">
    <property type="entry name" value="LbH_SAT"/>
</dbReference>
<dbReference type="PROSITE" id="PS00101">
    <property type="entry name" value="HEXAPEP_TRANSFERASES"/>
    <property type="match status" value="1"/>
</dbReference>
<dbReference type="SUPFAM" id="SSF51161">
    <property type="entry name" value="Trimeric LpxA-like enzymes"/>
    <property type="match status" value="1"/>
</dbReference>
<keyword evidence="3" id="KW-0677">Repeat</keyword>
<evidence type="ECO:0000256" key="3">
    <source>
        <dbReference type="ARBA" id="ARBA00022737"/>
    </source>
</evidence>
<evidence type="ECO:0000256" key="1">
    <source>
        <dbReference type="ARBA" id="ARBA00007274"/>
    </source>
</evidence>
<keyword evidence="2 5" id="KW-0808">Transferase</keyword>
<dbReference type="Proteomes" id="UP000185924">
    <property type="component" value="Unassembled WGS sequence"/>
</dbReference>
<organism evidence="5 6">
    <name type="scientific">Pontibacter lucknowensis</name>
    <dbReference type="NCBI Taxonomy" id="1077936"/>
    <lineage>
        <taxon>Bacteria</taxon>
        <taxon>Pseudomonadati</taxon>
        <taxon>Bacteroidota</taxon>
        <taxon>Cytophagia</taxon>
        <taxon>Cytophagales</taxon>
        <taxon>Hymenobacteraceae</taxon>
        <taxon>Pontibacter</taxon>
    </lineage>
</organism>
<dbReference type="InterPro" id="IPR018357">
    <property type="entry name" value="Hexapep_transf_CS"/>
</dbReference>
<gene>
    <name evidence="5" type="ORF">SAMN05421545_1352</name>
</gene>
<proteinExistence type="inferred from homology"/>
<keyword evidence="6" id="KW-1185">Reference proteome</keyword>
<evidence type="ECO:0000256" key="4">
    <source>
        <dbReference type="ARBA" id="ARBA00023315"/>
    </source>
</evidence>
<keyword evidence="4" id="KW-0012">Acyltransferase</keyword>
<accession>A0A1N6W469</accession>
<dbReference type="RefSeq" id="WP_007659093.1">
    <property type="nucleotide sequence ID" value="NZ_FTNM01000002.1"/>
</dbReference>
<dbReference type="EMBL" id="FTNM01000002">
    <property type="protein sequence ID" value="SIQ84850.1"/>
    <property type="molecule type" value="Genomic_DNA"/>
</dbReference>
<comment type="similarity">
    <text evidence="1">Belongs to the transferase hexapeptide repeat family.</text>
</comment>
<sequence>MFLSYVFQDWNVNKGNLKGRLVMVLFRLARPASINTFFRIIWLPYLAFYKFFVEWVLGIELPHWTTVGKNFFLGHGQALVVNGCSVIGENCFFRHSTTLGNIRREDGSYTGSPIIGNNVELGANVCIIGEVRIGNNVRIGAGSVVVKDIPDNCVAVGNPARVIRRLDQPAMPDEVNSNLQPQEV</sequence>
<evidence type="ECO:0000256" key="2">
    <source>
        <dbReference type="ARBA" id="ARBA00022679"/>
    </source>
</evidence>
<dbReference type="InterPro" id="IPR011004">
    <property type="entry name" value="Trimer_LpxA-like_sf"/>
</dbReference>
<protein>
    <submittedName>
        <fullName evidence="5">Putative colanic acid biosynthesis acetyltransferase WcaB</fullName>
    </submittedName>
</protein>
<reference evidence="6" key="1">
    <citation type="submission" date="2017-01" db="EMBL/GenBank/DDBJ databases">
        <authorList>
            <person name="Varghese N."/>
            <person name="Submissions S."/>
        </authorList>
    </citation>
    <scope>NUCLEOTIDE SEQUENCE [LARGE SCALE GENOMIC DNA]</scope>
    <source>
        <strain evidence="6">DM9</strain>
    </source>
</reference>
<dbReference type="InterPro" id="IPR001451">
    <property type="entry name" value="Hexapep"/>
</dbReference>
<evidence type="ECO:0000313" key="5">
    <source>
        <dbReference type="EMBL" id="SIQ84850.1"/>
    </source>
</evidence>
<dbReference type="Pfam" id="PF00132">
    <property type="entry name" value="Hexapep"/>
    <property type="match status" value="1"/>
</dbReference>
<dbReference type="OrthoDB" id="9814490at2"/>
<evidence type="ECO:0000313" key="6">
    <source>
        <dbReference type="Proteomes" id="UP000185924"/>
    </source>
</evidence>
<dbReference type="Gene3D" id="2.160.10.10">
    <property type="entry name" value="Hexapeptide repeat proteins"/>
    <property type="match status" value="1"/>
</dbReference>
<dbReference type="PANTHER" id="PTHR42811">
    <property type="entry name" value="SERINE ACETYLTRANSFERASE"/>
    <property type="match status" value="1"/>
</dbReference>